<dbReference type="InterPro" id="IPR045247">
    <property type="entry name" value="Oye-like"/>
</dbReference>
<dbReference type="RefSeq" id="XP_008077636.1">
    <property type="nucleotide sequence ID" value="XM_008079445.1"/>
</dbReference>
<dbReference type="GO" id="GO:0016491">
    <property type="term" value="F:oxidoreductase activity"/>
    <property type="evidence" value="ECO:0007669"/>
    <property type="project" value="InterPro"/>
</dbReference>
<dbReference type="Proteomes" id="UP000016922">
    <property type="component" value="Unassembled WGS sequence"/>
</dbReference>
<sequence>MSPMTRNRGVPLAESTPEKPNRIWVVDELVAKYYSQRATEGGLIITESILPSQESGAMPGVPGMWLPEHVAAWKLVTEAVHAKKGIIYAQLTHQGRCSIPQMQGLPTVSASATPWSTDEKYPYPPPGESSRVLYRDFPPIELTVAHIQKTIADHVTAAKLSIESGFDGVELHGGNGYLIEQFLNSNVNTRTDEYGGSPQKRCKFVLELLRAVANEIGENNVAIRLSPFGIYNDMNDDSRWVTWSHLCREIRSDFSKISYVHFVEARNDELVGHEVFEKGWGGRKVDISGFKDILGDIPVISAGLWNAESVWGAVESGRVDGCVFARWFVSNPDLVERLKNGWPLSEYNRAKFYGPTSKREVGYTDYPTWEELKKKEEKP</sequence>
<dbReference type="InterPro" id="IPR001155">
    <property type="entry name" value="OxRdtase_FMN_N"/>
</dbReference>
<dbReference type="EMBL" id="KE145354">
    <property type="protein sequence ID" value="EPE35557.1"/>
    <property type="molecule type" value="Genomic_DNA"/>
</dbReference>
<dbReference type="GO" id="GO:0010181">
    <property type="term" value="F:FMN binding"/>
    <property type="evidence" value="ECO:0007669"/>
    <property type="project" value="InterPro"/>
</dbReference>
<evidence type="ECO:0000259" key="1">
    <source>
        <dbReference type="Pfam" id="PF00724"/>
    </source>
</evidence>
<feature type="domain" description="NADH:flavin oxidoreductase/NADH oxidase N-terminal" evidence="1">
    <location>
        <begin position="25"/>
        <end position="343"/>
    </location>
</feature>
<dbReference type="Pfam" id="PF00724">
    <property type="entry name" value="Oxidored_FMN"/>
    <property type="match status" value="1"/>
</dbReference>
<dbReference type="OrthoDB" id="276546at2759"/>
<keyword evidence="3" id="KW-1185">Reference proteome</keyword>
<protein>
    <submittedName>
        <fullName evidence="2">FMN-linked oxidoreductase</fullName>
    </submittedName>
</protein>
<dbReference type="GeneID" id="19470298"/>
<dbReference type="PANTHER" id="PTHR22893">
    <property type="entry name" value="NADH OXIDOREDUCTASE-RELATED"/>
    <property type="match status" value="1"/>
</dbReference>
<dbReference type="HOGENOM" id="CLU_012153_0_0_1"/>
<evidence type="ECO:0000313" key="3">
    <source>
        <dbReference type="Proteomes" id="UP000016922"/>
    </source>
</evidence>
<dbReference type="CDD" id="cd02933">
    <property type="entry name" value="OYE_like_FMN"/>
    <property type="match status" value="1"/>
</dbReference>
<dbReference type="eggNOG" id="KOG0134">
    <property type="taxonomic scope" value="Eukaryota"/>
</dbReference>
<dbReference type="PANTHER" id="PTHR22893:SF93">
    <property type="entry name" value="HYPOTHETICAL OXIDOREDUCTASE (EUROFUNG)"/>
    <property type="match status" value="1"/>
</dbReference>
<gene>
    <name evidence="2" type="ORF">GLAREA_11257</name>
</gene>
<organism evidence="2 3">
    <name type="scientific">Glarea lozoyensis (strain ATCC 20868 / MF5171)</name>
    <dbReference type="NCBI Taxonomy" id="1116229"/>
    <lineage>
        <taxon>Eukaryota</taxon>
        <taxon>Fungi</taxon>
        <taxon>Dikarya</taxon>
        <taxon>Ascomycota</taxon>
        <taxon>Pezizomycotina</taxon>
        <taxon>Leotiomycetes</taxon>
        <taxon>Helotiales</taxon>
        <taxon>Helotiaceae</taxon>
        <taxon>Glarea</taxon>
    </lineage>
</organism>
<dbReference type="Gene3D" id="3.20.20.70">
    <property type="entry name" value="Aldolase class I"/>
    <property type="match status" value="1"/>
</dbReference>
<name>S3DAR0_GLAL2</name>
<dbReference type="InterPro" id="IPR013785">
    <property type="entry name" value="Aldolase_TIM"/>
</dbReference>
<proteinExistence type="predicted"/>
<dbReference type="AlphaFoldDB" id="S3DAR0"/>
<dbReference type="KEGG" id="glz:GLAREA_11257"/>
<dbReference type="SUPFAM" id="SSF51395">
    <property type="entry name" value="FMN-linked oxidoreductases"/>
    <property type="match status" value="1"/>
</dbReference>
<evidence type="ECO:0000313" key="2">
    <source>
        <dbReference type="EMBL" id="EPE35557.1"/>
    </source>
</evidence>
<reference evidence="2 3" key="1">
    <citation type="journal article" date="2013" name="BMC Genomics">
        <title>Genomics-driven discovery of the pneumocandin biosynthetic gene cluster in the fungus Glarea lozoyensis.</title>
        <authorList>
            <person name="Chen L."/>
            <person name="Yue Q."/>
            <person name="Zhang X."/>
            <person name="Xiang M."/>
            <person name="Wang C."/>
            <person name="Li S."/>
            <person name="Che Y."/>
            <person name="Ortiz-Lopez F.J."/>
            <person name="Bills G.F."/>
            <person name="Liu X."/>
            <person name="An Z."/>
        </authorList>
    </citation>
    <scope>NUCLEOTIDE SEQUENCE [LARGE SCALE GENOMIC DNA]</scope>
    <source>
        <strain evidence="3">ATCC 20868 / MF5171</strain>
    </source>
</reference>
<accession>S3DAR0</accession>